<dbReference type="Gene3D" id="2.60.40.10">
    <property type="entry name" value="Immunoglobulins"/>
    <property type="match status" value="1"/>
</dbReference>
<dbReference type="InterPro" id="IPR012338">
    <property type="entry name" value="Beta-lactam/transpept-like"/>
</dbReference>
<dbReference type="InterPro" id="IPR036116">
    <property type="entry name" value="FN3_sf"/>
</dbReference>
<dbReference type="InterPro" id="IPR036950">
    <property type="entry name" value="PBP_transglycosylase"/>
</dbReference>
<evidence type="ECO:0000256" key="7">
    <source>
        <dbReference type="ARBA" id="ARBA00022801"/>
    </source>
</evidence>
<feature type="region of interest" description="Disordered" evidence="14">
    <location>
        <begin position="1"/>
        <end position="30"/>
    </location>
</feature>
<dbReference type="InterPro" id="IPR001264">
    <property type="entry name" value="Glyco_trans_51"/>
</dbReference>
<keyword evidence="8" id="KW-0133">Cell shape</keyword>
<dbReference type="RefSeq" id="WP_093071502.1">
    <property type="nucleotide sequence ID" value="NZ_FOGV01000001.1"/>
</dbReference>
<reference evidence="17" key="1">
    <citation type="submission" date="2016-10" db="EMBL/GenBank/DDBJ databases">
        <authorList>
            <person name="de Groot N.N."/>
        </authorList>
    </citation>
    <scope>NUCLEOTIDE SEQUENCE [LARGE SCALE GENOMIC DNA]</scope>
    <source>
        <strain evidence="17">10nlg</strain>
    </source>
</reference>
<dbReference type="Pfam" id="PF00912">
    <property type="entry name" value="Transgly"/>
    <property type="match status" value="1"/>
</dbReference>
<feature type="compositionally biased region" description="Acidic residues" evidence="14">
    <location>
        <begin position="789"/>
        <end position="811"/>
    </location>
</feature>
<keyword evidence="17" id="KW-1185">Reference proteome</keyword>
<dbReference type="GO" id="GO:0009002">
    <property type="term" value="F:serine-type D-Ala-D-Ala carboxypeptidase activity"/>
    <property type="evidence" value="ECO:0007669"/>
    <property type="project" value="UniProtKB-EC"/>
</dbReference>
<evidence type="ECO:0000313" key="17">
    <source>
        <dbReference type="Proteomes" id="UP000199318"/>
    </source>
</evidence>
<evidence type="ECO:0000256" key="3">
    <source>
        <dbReference type="ARBA" id="ARBA00022645"/>
    </source>
</evidence>
<dbReference type="AlphaFoldDB" id="A0A1H9NZ23"/>
<keyword evidence="6" id="KW-0808">Transferase</keyword>
<dbReference type="NCBIfam" id="TIGR02074">
    <property type="entry name" value="PBP_1a_fam"/>
    <property type="match status" value="1"/>
</dbReference>
<evidence type="ECO:0000256" key="14">
    <source>
        <dbReference type="SAM" id="MobiDB-lite"/>
    </source>
</evidence>
<sequence length="918" mass="102059">MADENYSRQARRKTKKEPGNDKKTSSKKGGKGKKLLTALAVFLLVLFIAGAVTVASIISGAPEIDRDDLVMSQNPEIMDIDDELVTSLDTGENRRYADIDEIPDLVQDAFISIEDERFYDHFGVDVRRIGGAVIANITGGFGSEGASTITQQLVKNLYFDFDKTITRKLQEQYLAVRLEQQYTKDQILEMYLNAIYFSGSRYGVVEASDYFFSKSLDELTIEDAALIAGIPQRPTAHNPFNNPEAAENRRNTVIDRMERNDVISAEEAEEAKAVAVEDQLNQGGNSEGEEYQAYLDQVLEEVEAIDGIEWNDIYSSGLKIYTNLDQDLQSYVNDVMNEEVVDFPDEYFQAGITLMDTTNGRVHALGGQRGESEGARQLNWATNSQAGQAGSTAKPIFAYGPGIDNMQWPTAKIFDDSEHYYPYPNDDQPVRNFDRQHLGDMTMREALKDSRNVPAVKAIEEAGLDHAEEFGENLHVPMGDISESYALGANYMSSLDMAGAYGAFGNNGEYNEPFTVRGVEFRDGQTIDLEPEPEEAMNDYTAYMITDMLRDVLTDGTGTSAQIPGIDIAGKTGSTNYTGDQVEQYNIPANHIKDSWFAGYSTDLTAAVWTGYPSVGDGQINMNEQENAIARSIFREIMEYAHEDRDPGEFTQPDSVVELEVEESTGLLPGPLTPDDEIITELFVRGHEPEDESDEFAELSGISNLSASYNEDEDRIDVSWDYEGDEEVEFEVEVQEPDADDYQSFETTSGTEYQFTGPAPGETYSIRVTAVAVEDDDIESDSATVEVTIPDDDEDDDEENNEENNNEDNNEENNNNNNEENNEENENDNNNNNDNENNEDDNNEMNNEPENNNQNNTPAENNNNGNNTENNNNNTNNDANNANEAENTGNEPAEAQENNANNAPAENNNPDEGNEGDN</sequence>
<dbReference type="PROSITE" id="PS50853">
    <property type="entry name" value="FN3"/>
    <property type="match status" value="1"/>
</dbReference>
<dbReference type="Proteomes" id="UP000199318">
    <property type="component" value="Unassembled WGS sequence"/>
</dbReference>
<dbReference type="SUPFAM" id="SSF53955">
    <property type="entry name" value="Lysozyme-like"/>
    <property type="match status" value="1"/>
</dbReference>
<comment type="similarity">
    <text evidence="2">In the N-terminal section; belongs to the glycosyltransferase 51 family.</text>
</comment>
<evidence type="ECO:0000256" key="2">
    <source>
        <dbReference type="ARBA" id="ARBA00007739"/>
    </source>
</evidence>
<comment type="catalytic activity">
    <reaction evidence="12">
        <text>Preferential cleavage: (Ac)2-L-Lys-D-Ala-|-D-Ala. Also transpeptidation of peptidyl-alanyl moieties that are N-acyl substituents of D-alanine.</text>
        <dbReference type="EC" id="3.4.16.4"/>
    </reaction>
</comment>
<dbReference type="GO" id="GO:0006508">
    <property type="term" value="P:proteolysis"/>
    <property type="evidence" value="ECO:0007669"/>
    <property type="project" value="UniProtKB-KW"/>
</dbReference>
<dbReference type="PANTHER" id="PTHR32282">
    <property type="entry name" value="BINDING PROTEIN TRANSPEPTIDASE, PUTATIVE-RELATED"/>
    <property type="match status" value="1"/>
</dbReference>
<dbReference type="GO" id="GO:0008360">
    <property type="term" value="P:regulation of cell shape"/>
    <property type="evidence" value="ECO:0007669"/>
    <property type="project" value="UniProtKB-KW"/>
</dbReference>
<dbReference type="InterPro" id="IPR023346">
    <property type="entry name" value="Lysozyme-like_dom_sf"/>
</dbReference>
<evidence type="ECO:0000256" key="1">
    <source>
        <dbReference type="ARBA" id="ARBA00007090"/>
    </source>
</evidence>
<dbReference type="OrthoDB" id="9766909at2"/>
<feature type="domain" description="Fibronectin type-III" evidence="15">
    <location>
        <begin position="701"/>
        <end position="792"/>
    </location>
</feature>
<dbReference type="GO" id="GO:0030288">
    <property type="term" value="C:outer membrane-bounded periplasmic space"/>
    <property type="evidence" value="ECO:0007669"/>
    <property type="project" value="TreeGrafter"/>
</dbReference>
<evidence type="ECO:0000256" key="12">
    <source>
        <dbReference type="ARBA" id="ARBA00034000"/>
    </source>
</evidence>
<keyword evidence="3" id="KW-0121">Carboxypeptidase</keyword>
<keyword evidence="4" id="KW-0645">Protease</keyword>
<dbReference type="GO" id="GO:0071555">
    <property type="term" value="P:cell wall organization"/>
    <property type="evidence" value="ECO:0007669"/>
    <property type="project" value="UniProtKB-KW"/>
</dbReference>
<evidence type="ECO:0000256" key="4">
    <source>
        <dbReference type="ARBA" id="ARBA00022670"/>
    </source>
</evidence>
<feature type="region of interest" description="Disordered" evidence="14">
    <location>
        <begin position="773"/>
        <end position="918"/>
    </location>
</feature>
<dbReference type="Gene3D" id="3.40.710.10">
    <property type="entry name" value="DD-peptidase/beta-lactamase superfamily"/>
    <property type="match status" value="1"/>
</dbReference>
<evidence type="ECO:0000256" key="5">
    <source>
        <dbReference type="ARBA" id="ARBA00022676"/>
    </source>
</evidence>
<keyword evidence="10" id="KW-0511">Multifunctional enzyme</keyword>
<dbReference type="GO" id="GO:0008955">
    <property type="term" value="F:peptidoglycan glycosyltransferase activity"/>
    <property type="evidence" value="ECO:0007669"/>
    <property type="project" value="UniProtKB-EC"/>
</dbReference>
<gene>
    <name evidence="16" type="ORF">SAMN05444126_10126</name>
</gene>
<dbReference type="PANTHER" id="PTHR32282:SF29">
    <property type="entry name" value="PENICILLIN-BINDING PROTEIN 1A"/>
    <property type="match status" value="1"/>
</dbReference>
<proteinExistence type="inferred from homology"/>
<dbReference type="GO" id="GO:0008658">
    <property type="term" value="F:penicillin binding"/>
    <property type="evidence" value="ECO:0007669"/>
    <property type="project" value="InterPro"/>
</dbReference>
<dbReference type="STRING" id="1464123.SAMN05444126_10126"/>
<accession>A0A1H9NZ23</accession>
<keyword evidence="5" id="KW-0328">Glycosyltransferase</keyword>
<dbReference type="GO" id="GO:0009252">
    <property type="term" value="P:peptidoglycan biosynthetic process"/>
    <property type="evidence" value="ECO:0007669"/>
    <property type="project" value="UniProtKB-KW"/>
</dbReference>
<dbReference type="SUPFAM" id="SSF56601">
    <property type="entry name" value="beta-lactamase/transpeptidase-like"/>
    <property type="match status" value="1"/>
</dbReference>
<comment type="similarity">
    <text evidence="1">In the C-terminal section; belongs to the transpeptidase family.</text>
</comment>
<dbReference type="Gene3D" id="1.10.3810.10">
    <property type="entry name" value="Biosynthetic peptidoglycan transglycosylase-like"/>
    <property type="match status" value="1"/>
</dbReference>
<dbReference type="SUPFAM" id="SSF49265">
    <property type="entry name" value="Fibronectin type III"/>
    <property type="match status" value="1"/>
</dbReference>
<dbReference type="FunFam" id="1.10.3810.10:FF:000001">
    <property type="entry name" value="Penicillin-binding protein 1A"/>
    <property type="match status" value="1"/>
</dbReference>
<evidence type="ECO:0000259" key="15">
    <source>
        <dbReference type="PROSITE" id="PS50853"/>
    </source>
</evidence>
<dbReference type="InterPro" id="IPR050396">
    <property type="entry name" value="Glycosyltr_51/Transpeptidase"/>
</dbReference>
<evidence type="ECO:0000313" key="16">
    <source>
        <dbReference type="EMBL" id="SER41121.1"/>
    </source>
</evidence>
<evidence type="ECO:0000256" key="11">
    <source>
        <dbReference type="ARBA" id="ARBA00023316"/>
    </source>
</evidence>
<comment type="catalytic activity">
    <reaction evidence="13">
        <text>[GlcNAc-(1-&gt;4)-Mur2Ac(oyl-L-Ala-gamma-D-Glu-L-Lys-D-Ala-D-Ala)](n)-di-trans,octa-cis-undecaprenyl diphosphate + beta-D-GlcNAc-(1-&gt;4)-Mur2Ac(oyl-L-Ala-gamma-D-Glu-L-Lys-D-Ala-D-Ala)-di-trans,octa-cis-undecaprenyl diphosphate = [GlcNAc-(1-&gt;4)-Mur2Ac(oyl-L-Ala-gamma-D-Glu-L-Lys-D-Ala-D-Ala)](n+1)-di-trans,octa-cis-undecaprenyl diphosphate + di-trans,octa-cis-undecaprenyl diphosphate + H(+)</text>
        <dbReference type="Rhea" id="RHEA:23708"/>
        <dbReference type="Rhea" id="RHEA-COMP:9602"/>
        <dbReference type="Rhea" id="RHEA-COMP:9603"/>
        <dbReference type="ChEBI" id="CHEBI:15378"/>
        <dbReference type="ChEBI" id="CHEBI:58405"/>
        <dbReference type="ChEBI" id="CHEBI:60033"/>
        <dbReference type="ChEBI" id="CHEBI:78435"/>
        <dbReference type="EC" id="2.4.99.28"/>
    </reaction>
</comment>
<evidence type="ECO:0000256" key="10">
    <source>
        <dbReference type="ARBA" id="ARBA00023268"/>
    </source>
</evidence>
<dbReference type="InterPro" id="IPR013783">
    <property type="entry name" value="Ig-like_fold"/>
</dbReference>
<dbReference type="EMBL" id="FOGV01000001">
    <property type="protein sequence ID" value="SER41121.1"/>
    <property type="molecule type" value="Genomic_DNA"/>
</dbReference>
<organism evidence="16 17">
    <name type="scientific">Salisediminibacterium halotolerans</name>
    <dbReference type="NCBI Taxonomy" id="517425"/>
    <lineage>
        <taxon>Bacteria</taxon>
        <taxon>Bacillati</taxon>
        <taxon>Bacillota</taxon>
        <taxon>Bacilli</taxon>
        <taxon>Bacillales</taxon>
        <taxon>Bacillaceae</taxon>
        <taxon>Salisediminibacterium</taxon>
    </lineage>
</organism>
<name>A0A1H9NZ23_9BACI</name>
<dbReference type="Pfam" id="PF00041">
    <property type="entry name" value="fn3"/>
    <property type="match status" value="1"/>
</dbReference>
<dbReference type="InterPro" id="IPR003961">
    <property type="entry name" value="FN3_dom"/>
</dbReference>
<protein>
    <submittedName>
        <fullName evidence="16">Penicillin-binding protein 1A</fullName>
    </submittedName>
</protein>
<evidence type="ECO:0000256" key="6">
    <source>
        <dbReference type="ARBA" id="ARBA00022679"/>
    </source>
</evidence>
<evidence type="ECO:0000256" key="9">
    <source>
        <dbReference type="ARBA" id="ARBA00022984"/>
    </source>
</evidence>
<keyword evidence="9" id="KW-0573">Peptidoglycan synthesis</keyword>
<keyword evidence="11" id="KW-0961">Cell wall biogenesis/degradation</keyword>
<dbReference type="InterPro" id="IPR001460">
    <property type="entry name" value="PCN-bd_Tpept"/>
</dbReference>
<evidence type="ECO:0000256" key="8">
    <source>
        <dbReference type="ARBA" id="ARBA00022960"/>
    </source>
</evidence>
<comment type="caution">
    <text evidence="16">The sequence shown here is derived from an EMBL/GenBank/DDBJ whole genome shotgun (WGS) entry which is preliminary data.</text>
</comment>
<keyword evidence="7" id="KW-0378">Hydrolase</keyword>
<dbReference type="Pfam" id="PF00905">
    <property type="entry name" value="Transpeptidase"/>
    <property type="match status" value="1"/>
</dbReference>
<feature type="compositionally biased region" description="Low complexity" evidence="14">
    <location>
        <begin position="844"/>
        <end position="911"/>
    </location>
</feature>
<evidence type="ECO:0000256" key="13">
    <source>
        <dbReference type="ARBA" id="ARBA00049902"/>
    </source>
</evidence>